<dbReference type="InterPro" id="IPR012334">
    <property type="entry name" value="Pectin_lyas_fold"/>
</dbReference>
<evidence type="ECO:0000313" key="4">
    <source>
        <dbReference type="Proteomes" id="UP001500767"/>
    </source>
</evidence>
<dbReference type="Proteomes" id="UP001500767">
    <property type="component" value="Unassembled WGS sequence"/>
</dbReference>
<feature type="chain" id="PRO_5045513175" evidence="1">
    <location>
        <begin position="19"/>
        <end position="624"/>
    </location>
</feature>
<sequence length="624" mass="66449">MALLGALTLAGLTTGALVAPADATPTRPSAPVAPAAPVGPAVAPQALDLGPNVTLFTPATPQAEIQSRLDAIAARQVPNQFGEERDAVLFAPGTYGSTEKPLIFQVGYYTEVAGLGRNPGDVVINGSVNVFNQCTKDDTGAESCIALNNFWRSLSNLTINPTGGEGCRANTEFWAVSQAAPLRRVDITGKTTFMDYCTAGPQYASGGYLADARVAGEVTNGSQQQWFTRNSQIGSWSNGVWNQTFAGVQGAPPQSFSNLPTTNPPYTTLATTPASKEKPYLFVTDRGRWKVFVPRAQKNSSGASWADGRTPGRGLKLSTFFVAKPSDSARTIDKQLAKGKNLLFTPGVYTIDRTLHVRKAGTVVLGLGLATLTATKGAVPIEVADVPDVDIAGLTIDAGSKTSKALLVIGSGKKNAHGPTAKRPTAVQDVFFRIGGPHVGKAKVSLLVNSDHVILDDIWAWRADHGEGVGWKVNTAANGVIVNGDHVTATGLFVEHYQRYNVIWNGEHGRTVFFQNELPYDAPDQKAWRHGDTLGWAAYKVNDKVKHHELWAGGSYIYTNVNPSLHLSHSFEVPDRAGVRLHDLVTVSLNNAGTIDHVVNDVGAAATPKSDGSNIVNLVDYPVR</sequence>
<dbReference type="InterPro" id="IPR011050">
    <property type="entry name" value="Pectin_lyase_fold/virulence"/>
</dbReference>
<dbReference type="EMBL" id="BAAAYR010000001">
    <property type="protein sequence ID" value="GAA3557583.1"/>
    <property type="molecule type" value="Genomic_DNA"/>
</dbReference>
<dbReference type="RefSeq" id="WP_344741369.1">
    <property type="nucleotide sequence ID" value="NZ_BAAAYR010000001.1"/>
</dbReference>
<comment type="caution">
    <text evidence="3">The sequence shown here is derived from an EMBL/GenBank/DDBJ whole genome shotgun (WGS) entry which is preliminary data.</text>
</comment>
<gene>
    <name evidence="3" type="ORF">GCM10022197_11050</name>
</gene>
<dbReference type="SUPFAM" id="SSF51126">
    <property type="entry name" value="Pectin lyase-like"/>
    <property type="match status" value="1"/>
</dbReference>
<evidence type="ECO:0000313" key="3">
    <source>
        <dbReference type="EMBL" id="GAA3557583.1"/>
    </source>
</evidence>
<evidence type="ECO:0000256" key="1">
    <source>
        <dbReference type="SAM" id="SignalP"/>
    </source>
</evidence>
<keyword evidence="4" id="KW-1185">Reference proteome</keyword>
<feature type="signal peptide" evidence="1">
    <location>
        <begin position="1"/>
        <end position="18"/>
    </location>
</feature>
<keyword evidence="1" id="KW-0732">Signal</keyword>
<protein>
    <submittedName>
        <fullName evidence="3">Discoidin domain-containing protein</fullName>
    </submittedName>
</protein>
<accession>A0ABP6WYJ2</accession>
<dbReference type="InterPro" id="IPR024535">
    <property type="entry name" value="RHGA/B-epi-like_pectate_lyase"/>
</dbReference>
<evidence type="ECO:0000259" key="2">
    <source>
        <dbReference type="Pfam" id="PF12708"/>
    </source>
</evidence>
<reference evidence="4" key="1">
    <citation type="journal article" date="2019" name="Int. J. Syst. Evol. Microbiol.">
        <title>The Global Catalogue of Microorganisms (GCM) 10K type strain sequencing project: providing services to taxonomists for standard genome sequencing and annotation.</title>
        <authorList>
            <consortium name="The Broad Institute Genomics Platform"/>
            <consortium name="The Broad Institute Genome Sequencing Center for Infectious Disease"/>
            <person name="Wu L."/>
            <person name="Ma J."/>
        </authorList>
    </citation>
    <scope>NUCLEOTIDE SEQUENCE [LARGE SCALE GENOMIC DNA]</scope>
    <source>
        <strain evidence="4">JCM 16540</strain>
    </source>
</reference>
<proteinExistence type="predicted"/>
<organism evidence="3 4">
    <name type="scientific">Microlunatus spumicola</name>
    <dbReference type="NCBI Taxonomy" id="81499"/>
    <lineage>
        <taxon>Bacteria</taxon>
        <taxon>Bacillati</taxon>
        <taxon>Actinomycetota</taxon>
        <taxon>Actinomycetes</taxon>
        <taxon>Propionibacteriales</taxon>
        <taxon>Propionibacteriaceae</taxon>
        <taxon>Microlunatus</taxon>
    </lineage>
</organism>
<dbReference type="CDD" id="cd23669">
    <property type="entry name" value="GH55_SacteLam55A-like"/>
    <property type="match status" value="1"/>
</dbReference>
<dbReference type="InterPro" id="IPR059186">
    <property type="entry name" value="SACTE_4363"/>
</dbReference>
<feature type="domain" description="Rhamnogalacturonase A/B/Epimerase-like pectate lyase" evidence="2">
    <location>
        <begin position="85"/>
        <end position="240"/>
    </location>
</feature>
<dbReference type="Pfam" id="PF12708">
    <property type="entry name" value="Pect-lyase_RHGA_epim"/>
    <property type="match status" value="1"/>
</dbReference>
<dbReference type="Gene3D" id="2.160.20.10">
    <property type="entry name" value="Single-stranded right-handed beta-helix, Pectin lyase-like"/>
    <property type="match status" value="2"/>
</dbReference>
<name>A0ABP6WYJ2_9ACTN</name>